<proteinExistence type="predicted"/>
<dbReference type="OrthoDB" id="7277848at2"/>
<protein>
    <submittedName>
        <fullName evidence="1">Uncharacterized protein</fullName>
    </submittedName>
</protein>
<reference evidence="1 2" key="1">
    <citation type="submission" date="2018-07" db="EMBL/GenBank/DDBJ databases">
        <title>Dyella monticola sp. nov. and Dyella psychrodurans sp. nov. isolated from monsoon evergreen broad-leaved forest soil of Dinghu Mountain, China.</title>
        <authorList>
            <person name="Gao Z."/>
            <person name="Qiu L."/>
        </authorList>
    </citation>
    <scope>NUCLEOTIDE SEQUENCE [LARGE SCALE GENOMIC DNA]</scope>
    <source>
        <strain evidence="1 2">4G-K06</strain>
    </source>
</reference>
<dbReference type="Proteomes" id="UP000254258">
    <property type="component" value="Unassembled WGS sequence"/>
</dbReference>
<dbReference type="AlphaFoldDB" id="A0A370WV93"/>
<comment type="caution">
    <text evidence="1">The sequence shown here is derived from an EMBL/GenBank/DDBJ whole genome shotgun (WGS) entry which is preliminary data.</text>
</comment>
<evidence type="ECO:0000313" key="1">
    <source>
        <dbReference type="EMBL" id="RDS79895.1"/>
    </source>
</evidence>
<accession>A0A370WV93</accession>
<organism evidence="1 2">
    <name type="scientific">Dyella monticola</name>
    <dbReference type="NCBI Taxonomy" id="1927958"/>
    <lineage>
        <taxon>Bacteria</taxon>
        <taxon>Pseudomonadati</taxon>
        <taxon>Pseudomonadota</taxon>
        <taxon>Gammaproteobacteria</taxon>
        <taxon>Lysobacterales</taxon>
        <taxon>Rhodanobacteraceae</taxon>
        <taxon>Dyella</taxon>
    </lineage>
</organism>
<name>A0A370WV93_9GAMM</name>
<evidence type="ECO:0000313" key="2">
    <source>
        <dbReference type="Proteomes" id="UP000254258"/>
    </source>
</evidence>
<gene>
    <name evidence="1" type="ORF">DWU98_15750</name>
</gene>
<sequence length="285" mass="32403">MQSEDGLFAALEQLQAIRESKRGKTRQGENGVAYSADNAAKLEEQAHACVRMLLEVRMRLLMETEPSLRIEKAKEYLKFGVARRISTIERCIENVFTLFPTNTTRPLASETIEDVKINIQAHTMNVTGVLDNWAHVFCAETGANVKPESVGLFKEATKKLLPERLAAYLRDSKISEWHKQYAKDYRDSLAHRIPLYVPPAQMTAEEQQAFNDADRKLWDAIKRHDFNEVERFEREKDSIGTPAFFAIHAFGEAAPIKFHPQMLADAMTLSELSKHCMAEIPLAPQ</sequence>
<dbReference type="RefSeq" id="WP_115496526.1">
    <property type="nucleotide sequence ID" value="NZ_QRBE01000010.1"/>
</dbReference>
<dbReference type="EMBL" id="QRBE01000010">
    <property type="protein sequence ID" value="RDS79895.1"/>
    <property type="molecule type" value="Genomic_DNA"/>
</dbReference>
<keyword evidence="2" id="KW-1185">Reference proteome</keyword>